<evidence type="ECO:0000256" key="3">
    <source>
        <dbReference type="ARBA" id="ARBA00022801"/>
    </source>
</evidence>
<keyword evidence="4 5" id="KW-0720">Serine protease</keyword>
<dbReference type="PROSITE" id="PS51257">
    <property type="entry name" value="PROKAR_LIPOPROTEIN"/>
    <property type="match status" value="1"/>
</dbReference>
<dbReference type="GO" id="GO:0008236">
    <property type="term" value="F:serine-type peptidase activity"/>
    <property type="evidence" value="ECO:0007669"/>
    <property type="project" value="UniProtKB-KW"/>
</dbReference>
<dbReference type="Gene3D" id="3.90.226.10">
    <property type="entry name" value="2-enoyl-CoA Hydratase, Chain A, domain 1"/>
    <property type="match status" value="1"/>
</dbReference>
<dbReference type="SUPFAM" id="SSF50156">
    <property type="entry name" value="PDZ domain-like"/>
    <property type="match status" value="1"/>
</dbReference>
<dbReference type="CDD" id="cd07560">
    <property type="entry name" value="Peptidase_S41_CPP"/>
    <property type="match status" value="1"/>
</dbReference>
<dbReference type="SUPFAM" id="SSF52096">
    <property type="entry name" value="ClpP/crotonase"/>
    <property type="match status" value="1"/>
</dbReference>
<dbReference type="MEROPS" id="S41.004"/>
<dbReference type="FunFam" id="2.30.42.10:FF:000063">
    <property type="entry name" value="Peptidase, S41 family"/>
    <property type="match status" value="1"/>
</dbReference>
<keyword evidence="2 5" id="KW-0645">Protease</keyword>
<accession>Q3A3Z0</accession>
<comment type="similarity">
    <text evidence="1 5">Belongs to the peptidase S41A family.</text>
</comment>
<dbReference type="PANTHER" id="PTHR32060:SF30">
    <property type="entry name" value="CARBOXY-TERMINAL PROCESSING PROTEASE CTPA"/>
    <property type="match status" value="1"/>
</dbReference>
<evidence type="ECO:0000259" key="6">
    <source>
        <dbReference type="PROSITE" id="PS50106"/>
    </source>
</evidence>
<dbReference type="SMART" id="SM00245">
    <property type="entry name" value="TSPc"/>
    <property type="match status" value="1"/>
</dbReference>
<dbReference type="InterPro" id="IPR029045">
    <property type="entry name" value="ClpP/crotonase-like_dom_sf"/>
</dbReference>
<dbReference type="Proteomes" id="UP000002534">
    <property type="component" value="Chromosome"/>
</dbReference>
<dbReference type="SMART" id="SM00228">
    <property type="entry name" value="PDZ"/>
    <property type="match status" value="1"/>
</dbReference>
<dbReference type="InterPro" id="IPR055210">
    <property type="entry name" value="CtpA/B_N"/>
</dbReference>
<dbReference type="HOGENOM" id="CLU_017295_1_1_7"/>
<dbReference type="eggNOG" id="COG0793">
    <property type="taxonomic scope" value="Bacteria"/>
</dbReference>
<dbReference type="KEGG" id="pca:Pcar_1673"/>
<evidence type="ECO:0000313" key="8">
    <source>
        <dbReference type="Proteomes" id="UP000002534"/>
    </source>
</evidence>
<dbReference type="InterPro" id="IPR001478">
    <property type="entry name" value="PDZ"/>
</dbReference>
<dbReference type="Gene3D" id="2.30.42.10">
    <property type="match status" value="1"/>
</dbReference>
<dbReference type="InterPro" id="IPR004447">
    <property type="entry name" value="Peptidase_S41A"/>
</dbReference>
<dbReference type="PROSITE" id="PS50106">
    <property type="entry name" value="PDZ"/>
    <property type="match status" value="1"/>
</dbReference>
<dbReference type="GO" id="GO:0004175">
    <property type="term" value="F:endopeptidase activity"/>
    <property type="evidence" value="ECO:0007669"/>
    <property type="project" value="TreeGrafter"/>
</dbReference>
<dbReference type="OrthoDB" id="9812068at2"/>
<dbReference type="AlphaFoldDB" id="Q3A3Z0"/>
<dbReference type="InterPro" id="IPR041489">
    <property type="entry name" value="PDZ_6"/>
</dbReference>
<evidence type="ECO:0000256" key="2">
    <source>
        <dbReference type="ARBA" id="ARBA00022670"/>
    </source>
</evidence>
<evidence type="ECO:0000313" key="7">
    <source>
        <dbReference type="EMBL" id="ABA88917.1"/>
    </source>
</evidence>
<dbReference type="InterPro" id="IPR036034">
    <property type="entry name" value="PDZ_sf"/>
</dbReference>
<dbReference type="CDD" id="cd06782">
    <property type="entry name" value="cpPDZ_CPP-like"/>
    <property type="match status" value="1"/>
</dbReference>
<dbReference type="FunFam" id="3.90.226.10:FF:000029">
    <property type="entry name" value="Peptidase, S41 family"/>
    <property type="match status" value="1"/>
</dbReference>
<evidence type="ECO:0000256" key="1">
    <source>
        <dbReference type="ARBA" id="ARBA00009179"/>
    </source>
</evidence>
<dbReference type="STRING" id="338963.Pcar_1673"/>
<dbReference type="Gene3D" id="3.30.750.44">
    <property type="match status" value="1"/>
</dbReference>
<dbReference type="Pfam" id="PF22694">
    <property type="entry name" value="CtpB_N-like"/>
    <property type="match status" value="1"/>
</dbReference>
<dbReference type="GO" id="GO:0006508">
    <property type="term" value="P:proteolysis"/>
    <property type="evidence" value="ECO:0007669"/>
    <property type="project" value="UniProtKB-KW"/>
</dbReference>
<dbReference type="NCBIfam" id="TIGR00225">
    <property type="entry name" value="prc"/>
    <property type="match status" value="1"/>
</dbReference>
<dbReference type="GO" id="GO:0007165">
    <property type="term" value="P:signal transduction"/>
    <property type="evidence" value="ECO:0007669"/>
    <property type="project" value="TreeGrafter"/>
</dbReference>
<evidence type="ECO:0000256" key="5">
    <source>
        <dbReference type="RuleBase" id="RU004404"/>
    </source>
</evidence>
<dbReference type="Pfam" id="PF17820">
    <property type="entry name" value="PDZ_6"/>
    <property type="match status" value="1"/>
</dbReference>
<dbReference type="Pfam" id="PF03572">
    <property type="entry name" value="Peptidase_S41"/>
    <property type="match status" value="1"/>
</dbReference>
<proteinExistence type="inferred from homology"/>
<sequence>MFMTKGKRIGVFLLLTLVLGCWVANLFVGCSEAKTGTPYEELEQFTDVLTIIQKSYVEEVSMDKLIEGAINGMLGVLDPHSSYLSPDMFREMQIDTSGEFGGLGIEITLKEGVLTIVSPIEDTPADRMGLAAGDMIVKIGDRLTKDLSIMEAVKLMRGASGTQVTITIMREAFDKPREITLTREIIKVKSVKSRLLDDGFGYVRLAQFQERSGKDLKAALKTLRAENKGELRGLILDLRNNPGGLLEQAADVADLFLRQGLIVYTEGRIEDSRMRFEAHRMGTEADYPMVVLINGGSASASEIVAGALQDNRRAVILGTQSFGKGSVQTVISLENEAGLRLTTARYYTPSGSSIQAKGITPDIVVRPMALTEVQDGFSVREKDLDNHFEIEGKTQGEPENKQIPASPVSSDKIIEKDYQLLRALDLLKGWELLKGLNKTAA</sequence>
<organism evidence="7 8">
    <name type="scientific">Syntrophotalea carbinolica (strain DSM 2380 / NBRC 103641 / GraBd1)</name>
    <name type="common">Pelobacter carbinolicus</name>
    <dbReference type="NCBI Taxonomy" id="338963"/>
    <lineage>
        <taxon>Bacteria</taxon>
        <taxon>Pseudomonadati</taxon>
        <taxon>Thermodesulfobacteriota</taxon>
        <taxon>Desulfuromonadia</taxon>
        <taxon>Desulfuromonadales</taxon>
        <taxon>Syntrophotaleaceae</taxon>
        <taxon>Syntrophotalea</taxon>
    </lineage>
</organism>
<gene>
    <name evidence="7" type="primary">ctpA</name>
    <name evidence="7" type="ordered locus">Pcar_1673</name>
</gene>
<protein>
    <submittedName>
        <fullName evidence="7">Periplasmic carboxy-terminal processing protease</fullName>
    </submittedName>
</protein>
<dbReference type="RefSeq" id="WP_011341407.1">
    <property type="nucleotide sequence ID" value="NC_007498.2"/>
</dbReference>
<feature type="domain" description="PDZ" evidence="6">
    <location>
        <begin position="91"/>
        <end position="161"/>
    </location>
</feature>
<reference evidence="7 8" key="2">
    <citation type="journal article" date="2012" name="BMC Genomics">
        <title>The genome of Pelobacter carbinolicus reveals surprising metabolic capabilities and physiological features.</title>
        <authorList>
            <person name="Aklujkar M."/>
            <person name="Haveman S.A."/>
            <person name="Didonato R.Jr."/>
            <person name="Chertkov O."/>
            <person name="Han C.S."/>
            <person name="Land M.L."/>
            <person name="Brown P."/>
            <person name="Lovley D.R."/>
        </authorList>
    </citation>
    <scope>NUCLEOTIDE SEQUENCE [LARGE SCALE GENOMIC DNA]</scope>
    <source>
        <strain evidence="8">DSM 2380 / NBRC 103641 / GraBd1</strain>
    </source>
</reference>
<keyword evidence="3 5" id="KW-0378">Hydrolase</keyword>
<dbReference type="PANTHER" id="PTHR32060">
    <property type="entry name" value="TAIL-SPECIFIC PROTEASE"/>
    <property type="match status" value="1"/>
</dbReference>
<dbReference type="InterPro" id="IPR005151">
    <property type="entry name" value="Tail-specific_protease"/>
</dbReference>
<evidence type="ECO:0000256" key="4">
    <source>
        <dbReference type="ARBA" id="ARBA00022825"/>
    </source>
</evidence>
<name>Q3A3Z0_SYNC1</name>
<dbReference type="GO" id="GO:0030288">
    <property type="term" value="C:outer membrane-bounded periplasmic space"/>
    <property type="evidence" value="ECO:0007669"/>
    <property type="project" value="TreeGrafter"/>
</dbReference>
<reference evidence="8" key="1">
    <citation type="submission" date="2005-10" db="EMBL/GenBank/DDBJ databases">
        <title>Complete sequence of Pelobacter carbinolicus DSM 2380.</title>
        <authorList>
            <person name="Copeland A."/>
            <person name="Lucas S."/>
            <person name="Lapidus A."/>
            <person name="Barry K."/>
            <person name="Detter J.C."/>
            <person name="Glavina T."/>
            <person name="Hammon N."/>
            <person name="Israni S."/>
            <person name="Pitluck S."/>
            <person name="Chertkov O."/>
            <person name="Schmutz J."/>
            <person name="Larimer F."/>
            <person name="Land M."/>
            <person name="Kyrpides N."/>
            <person name="Ivanova N."/>
            <person name="Richardson P."/>
        </authorList>
    </citation>
    <scope>NUCLEOTIDE SEQUENCE [LARGE SCALE GENOMIC DNA]</scope>
    <source>
        <strain evidence="8">DSM 2380 / NBRC 103641 / GraBd1</strain>
    </source>
</reference>
<dbReference type="EMBL" id="CP000142">
    <property type="protein sequence ID" value="ABA88917.1"/>
    <property type="molecule type" value="Genomic_DNA"/>
</dbReference>
<keyword evidence="8" id="KW-1185">Reference proteome</keyword>